<dbReference type="InterPro" id="IPR000056">
    <property type="entry name" value="Ribul_P_3_epim-like"/>
</dbReference>
<dbReference type="GO" id="GO:0016857">
    <property type="term" value="F:racemase and epimerase activity, acting on carbohydrates and derivatives"/>
    <property type="evidence" value="ECO:0007669"/>
    <property type="project" value="InterPro"/>
</dbReference>
<reference evidence="3" key="2">
    <citation type="journal article" date="2021" name="Microbiome">
        <title>Successional dynamics and alternative stable states in a saline activated sludge microbial community over 9 years.</title>
        <authorList>
            <person name="Wang Y."/>
            <person name="Ye J."/>
            <person name="Ju F."/>
            <person name="Liu L."/>
            <person name="Boyd J.A."/>
            <person name="Deng Y."/>
            <person name="Parks D.H."/>
            <person name="Jiang X."/>
            <person name="Yin X."/>
            <person name="Woodcroft B.J."/>
            <person name="Tyson G.W."/>
            <person name="Hugenholtz P."/>
            <person name="Polz M.F."/>
            <person name="Zhang T."/>
        </authorList>
    </citation>
    <scope>NUCLEOTIDE SEQUENCE</scope>
    <source>
        <strain evidence="3">HKST-UBA09</strain>
    </source>
</reference>
<dbReference type="EMBL" id="JAGQLF010000015">
    <property type="protein sequence ID" value="MCA9386767.1"/>
    <property type="molecule type" value="Genomic_DNA"/>
</dbReference>
<sequence length="212" mass="24045">MIEISPAVLVNSEAEIEKELLGYSKLFKQVDIDINVEGDDFAGDVTLDVKSVLEYCTKYSSLDYTFHLMVSEPLSLIELILKEWSNAKFIIHQEANFEPVAEKLGAKNLGICIKAESKLKDIEFYKQFKEVQLMTIVTGKQGNPFKKEILDRVEWLRESGYQGIISLDGSINLNSAQLIRNYDVNRVSVGSFFSKAENIELNKQKLELALNL</sequence>
<dbReference type="PANTHER" id="PTHR11749">
    <property type="entry name" value="RIBULOSE-5-PHOSPHATE-3-EPIMERASE"/>
    <property type="match status" value="1"/>
</dbReference>
<dbReference type="InterPro" id="IPR011060">
    <property type="entry name" value="RibuloseP-bd_barrel"/>
</dbReference>
<dbReference type="SUPFAM" id="SSF51366">
    <property type="entry name" value="Ribulose-phoshate binding barrel"/>
    <property type="match status" value="1"/>
</dbReference>
<evidence type="ECO:0000256" key="1">
    <source>
        <dbReference type="ARBA" id="ARBA00022723"/>
    </source>
</evidence>
<keyword evidence="1" id="KW-0479">Metal-binding</keyword>
<organism evidence="3 4">
    <name type="scientific">Candidatus Dojkabacteria bacterium</name>
    <dbReference type="NCBI Taxonomy" id="2099670"/>
    <lineage>
        <taxon>Bacteria</taxon>
        <taxon>Candidatus Dojkabacteria</taxon>
    </lineage>
</organism>
<dbReference type="InterPro" id="IPR013785">
    <property type="entry name" value="Aldolase_TIM"/>
</dbReference>
<evidence type="ECO:0008006" key="5">
    <source>
        <dbReference type="Google" id="ProtNLM"/>
    </source>
</evidence>
<name>A0A955LAN2_9BACT</name>
<evidence type="ECO:0000313" key="3">
    <source>
        <dbReference type="EMBL" id="MCA9386767.1"/>
    </source>
</evidence>
<dbReference type="GO" id="GO:0046872">
    <property type="term" value="F:metal ion binding"/>
    <property type="evidence" value="ECO:0007669"/>
    <property type="project" value="UniProtKB-KW"/>
</dbReference>
<dbReference type="Proteomes" id="UP000714915">
    <property type="component" value="Unassembled WGS sequence"/>
</dbReference>
<dbReference type="Gene3D" id="3.20.20.70">
    <property type="entry name" value="Aldolase class I"/>
    <property type="match status" value="1"/>
</dbReference>
<dbReference type="GO" id="GO:0005975">
    <property type="term" value="P:carbohydrate metabolic process"/>
    <property type="evidence" value="ECO:0007669"/>
    <property type="project" value="InterPro"/>
</dbReference>
<reference evidence="3" key="1">
    <citation type="submission" date="2020-04" db="EMBL/GenBank/DDBJ databases">
        <authorList>
            <person name="Zhang T."/>
        </authorList>
    </citation>
    <scope>NUCLEOTIDE SEQUENCE</scope>
    <source>
        <strain evidence="3">HKST-UBA09</strain>
    </source>
</reference>
<keyword evidence="2" id="KW-0413">Isomerase</keyword>
<comment type="caution">
    <text evidence="3">The sequence shown here is derived from an EMBL/GenBank/DDBJ whole genome shotgun (WGS) entry which is preliminary data.</text>
</comment>
<dbReference type="Pfam" id="PF00834">
    <property type="entry name" value="Ribul_P_3_epim"/>
    <property type="match status" value="1"/>
</dbReference>
<gene>
    <name evidence="3" type="ORF">KC669_01910</name>
</gene>
<evidence type="ECO:0000313" key="4">
    <source>
        <dbReference type="Proteomes" id="UP000714915"/>
    </source>
</evidence>
<proteinExistence type="predicted"/>
<accession>A0A955LAN2</accession>
<dbReference type="AlphaFoldDB" id="A0A955LAN2"/>
<protein>
    <recommendedName>
        <fullName evidence="5">Ribulose-phosphate 3-epimerase</fullName>
    </recommendedName>
</protein>
<evidence type="ECO:0000256" key="2">
    <source>
        <dbReference type="ARBA" id="ARBA00023235"/>
    </source>
</evidence>